<dbReference type="PROSITE" id="PS51481">
    <property type="entry name" value="DHAK"/>
    <property type="match status" value="1"/>
</dbReference>
<evidence type="ECO:0000313" key="15">
    <source>
        <dbReference type="EMBL" id="CDP39061.1"/>
    </source>
</evidence>
<evidence type="ECO:0000256" key="10">
    <source>
        <dbReference type="ARBA" id="ARBA00048898"/>
    </source>
</evidence>
<reference evidence="15" key="2">
    <citation type="submission" date="2014-06" db="EMBL/GenBank/DDBJ databases">
        <title>The complete genome of Blastobotrys (Arxula) adeninivorans LS3 - a yeast of biotechnological interest.</title>
        <authorList>
            <person name="Kunze G."/>
            <person name="Gaillardin C."/>
            <person name="Czernicka M."/>
            <person name="Durrens P."/>
            <person name="Martin T."/>
            <person name="Boer E."/>
            <person name="Gabaldon T."/>
            <person name="Cruz J."/>
            <person name="Talla E."/>
            <person name="Marck C."/>
            <person name="Goffeau A."/>
            <person name="Barbe V."/>
            <person name="Baret P."/>
            <person name="Baronian K."/>
            <person name="Beier S."/>
            <person name="Bleykasten C."/>
            <person name="Bode R."/>
            <person name="Casaregola S."/>
            <person name="Despons L."/>
            <person name="Fairhead C."/>
            <person name="Giersberg M."/>
            <person name="Gierski P."/>
            <person name="Hahnel U."/>
            <person name="Hartmann A."/>
            <person name="Jankowska D."/>
            <person name="Jubin C."/>
            <person name="Jung P."/>
            <person name="Lafontaine I."/>
            <person name="Leh-Louis V."/>
            <person name="Lemaire M."/>
            <person name="Marcet-Houben M."/>
            <person name="Mascher M."/>
            <person name="Morel G."/>
            <person name="Richard G.-F."/>
            <person name="Riechen J."/>
            <person name="Sacerdot C."/>
            <person name="Sarkar A."/>
            <person name="Savel G."/>
            <person name="Schacherer J."/>
            <person name="Sherman D."/>
            <person name="Straub M.-L."/>
            <person name="Stein N."/>
            <person name="Thierry A."/>
            <person name="Trautwein-Schult A."/>
            <person name="Westhof E."/>
            <person name="Worch S."/>
            <person name="Dujon B."/>
            <person name="Souciet J.-L."/>
            <person name="Wincker P."/>
            <person name="Scholz U."/>
            <person name="Neuveglise N."/>
        </authorList>
    </citation>
    <scope>NUCLEOTIDE SEQUENCE</scope>
    <source>
        <strain evidence="15">LS3</strain>
    </source>
</reference>
<name>A0A060TIS0_BLAAD</name>
<proteinExistence type="inferred from homology"/>
<feature type="domain" description="DhaL" evidence="13">
    <location>
        <begin position="393"/>
        <end position="594"/>
    </location>
</feature>
<evidence type="ECO:0000259" key="14">
    <source>
        <dbReference type="PROSITE" id="PS51481"/>
    </source>
</evidence>
<dbReference type="Gene3D" id="3.30.1180.20">
    <property type="entry name" value="Dihydroxyacetone kinase, domain 2"/>
    <property type="match status" value="1"/>
</dbReference>
<dbReference type="FunFam" id="3.40.50.10440:FF:000001">
    <property type="entry name" value="Dihydroxyacetone kinase, DhaK subunit"/>
    <property type="match status" value="1"/>
</dbReference>
<dbReference type="InterPro" id="IPR004007">
    <property type="entry name" value="DhaL_dom"/>
</dbReference>
<keyword evidence="5" id="KW-0547">Nucleotide-binding</keyword>
<comment type="catalytic activity">
    <reaction evidence="9">
        <text>D-glyceraldehyde + ATP = D-glyceraldehyde 3-phosphate + ADP + H(+)</text>
        <dbReference type="Rhea" id="RHEA:13941"/>
        <dbReference type="ChEBI" id="CHEBI:15378"/>
        <dbReference type="ChEBI" id="CHEBI:17378"/>
        <dbReference type="ChEBI" id="CHEBI:30616"/>
        <dbReference type="ChEBI" id="CHEBI:59776"/>
        <dbReference type="ChEBI" id="CHEBI:456216"/>
        <dbReference type="EC" id="2.7.1.28"/>
    </reaction>
</comment>
<evidence type="ECO:0000256" key="6">
    <source>
        <dbReference type="ARBA" id="ARBA00022777"/>
    </source>
</evidence>
<dbReference type="PROSITE" id="PS51480">
    <property type="entry name" value="DHAL"/>
    <property type="match status" value="1"/>
</dbReference>
<evidence type="ECO:0000259" key="13">
    <source>
        <dbReference type="PROSITE" id="PS51480"/>
    </source>
</evidence>
<feature type="domain" description="DhaK" evidence="14">
    <location>
        <begin position="11"/>
        <end position="354"/>
    </location>
</feature>
<evidence type="ECO:0000256" key="2">
    <source>
        <dbReference type="ARBA" id="ARBA00004778"/>
    </source>
</evidence>
<dbReference type="InterPro" id="IPR012734">
    <property type="entry name" value="DhaK_ATP"/>
</dbReference>
<comment type="function">
    <text evidence="1">Catalyzes both the phosphorylation of dihydroxyacetone and of glyceraldehyde.</text>
</comment>
<dbReference type="InterPro" id="IPR004006">
    <property type="entry name" value="DhaK_dom"/>
</dbReference>
<dbReference type="GO" id="GO:0005829">
    <property type="term" value="C:cytosol"/>
    <property type="evidence" value="ECO:0007669"/>
    <property type="project" value="TreeGrafter"/>
</dbReference>
<dbReference type="Gene3D" id="1.25.40.340">
    <property type="match status" value="1"/>
</dbReference>
<dbReference type="FunFam" id="3.30.1180.20:FF:000001">
    <property type="entry name" value="Dihydroxyacetone kinase 1"/>
    <property type="match status" value="1"/>
</dbReference>
<feature type="binding site" evidence="12">
    <location>
        <position position="112"/>
    </location>
    <ligand>
        <name>substrate</name>
    </ligand>
</feature>
<dbReference type="PANTHER" id="PTHR28629">
    <property type="entry name" value="TRIOKINASE/FMN CYCLASE"/>
    <property type="match status" value="1"/>
</dbReference>
<evidence type="ECO:0000256" key="12">
    <source>
        <dbReference type="PIRSR" id="PIRSR612734-2"/>
    </source>
</evidence>
<dbReference type="Pfam" id="PF02733">
    <property type="entry name" value="Dak1"/>
    <property type="match status" value="1"/>
</dbReference>
<evidence type="ECO:0000256" key="5">
    <source>
        <dbReference type="ARBA" id="ARBA00022741"/>
    </source>
</evidence>
<keyword evidence="8" id="KW-0067">ATP-binding</keyword>
<evidence type="ECO:0000256" key="4">
    <source>
        <dbReference type="ARBA" id="ARBA00022679"/>
    </source>
</evidence>
<comment type="similarity">
    <text evidence="3">Belongs to the dihydroxyacetone kinase (DAK) family.</text>
</comment>
<dbReference type="SUPFAM" id="SSF101473">
    <property type="entry name" value="DhaL-like"/>
    <property type="match status" value="1"/>
</dbReference>
<dbReference type="AlphaFoldDB" id="A0A060TIS0"/>
<comment type="catalytic activity">
    <reaction evidence="10">
        <text>dihydroxyacetone + ATP = dihydroxyacetone phosphate + ADP + H(+)</text>
        <dbReference type="Rhea" id="RHEA:15773"/>
        <dbReference type="ChEBI" id="CHEBI:15378"/>
        <dbReference type="ChEBI" id="CHEBI:16016"/>
        <dbReference type="ChEBI" id="CHEBI:30616"/>
        <dbReference type="ChEBI" id="CHEBI:57642"/>
        <dbReference type="ChEBI" id="CHEBI:456216"/>
        <dbReference type="EC" id="2.7.1.29"/>
    </reaction>
</comment>
<evidence type="ECO:0000256" key="9">
    <source>
        <dbReference type="ARBA" id="ARBA00047974"/>
    </source>
</evidence>
<protein>
    <submittedName>
        <fullName evidence="15">ARAD1D48840p</fullName>
    </submittedName>
</protein>
<reference evidence="15" key="1">
    <citation type="submission" date="2014-02" db="EMBL/GenBank/DDBJ databases">
        <authorList>
            <person name="Genoscope - CEA"/>
        </authorList>
    </citation>
    <scope>NUCLEOTIDE SEQUENCE</scope>
    <source>
        <strain evidence="15">LS3</strain>
    </source>
</reference>
<dbReference type="GO" id="GO:0019588">
    <property type="term" value="P:anaerobic glycerol catabolic process"/>
    <property type="evidence" value="ECO:0007669"/>
    <property type="project" value="UniProtKB-UniPathway"/>
</dbReference>
<sequence>MSSATKHYFQSQDGLVAAALRGVASLNPNHRVIEDDKILFNGTHDRKKVAVVSGGGSGHEPSHAGYVGKGMLAAAVCGDVFASPSTKQITTACNEVPSDEGYVFVVTNYTGDMLHFGLAANLINASDSKARAGIIKSADDVSVGREHGGLVGRRGLSGTMILNKILGGAAEAGVNFDGVMKLGTALAENIVTINAGLDHCHVPGRGKDYGQLGDKQCEIGLGIHNEPGVKMLEEIPPAADLVDRMLTLLLDPNDKDRAFVSFDSKKDKVAMLINNLGGVSILEQFGLTDVARQQLEKKYGIVPSRVYSGHFMTSLNAPIFAITLVNISGTARDAGISEDEVIKHLDAPTDACAWPQNHYGNVTEKIDIKKQLHTVSHKEDKGPRLADLKVDPATLEKVLRAAANNVIEREPDLTEWDTKMGDGDCGKTLEAGSRALLELLDKGLAKPGSVLDVLEEILDITELKMGGTLGAIFGIFFSAYVAAIKAKVGDNKDAPAVVLSQAAADALANLRKHTPASEGDRTVMDVLIPTVKTLSDTNDISKAAESAHKAAEGTKHIKPKLGRATYVGGLDELSVLPPDPGAWGAYEIFRGLALD</sequence>
<feature type="binding site" evidence="12">
    <location>
        <begin position="56"/>
        <end position="59"/>
    </location>
    <ligand>
        <name>substrate</name>
    </ligand>
</feature>
<evidence type="ECO:0000256" key="11">
    <source>
        <dbReference type="PIRSR" id="PIRSR612734-1"/>
    </source>
</evidence>
<accession>A0A060TIS0</accession>
<dbReference type="Gene3D" id="3.40.50.10440">
    <property type="entry name" value="Dihydroxyacetone kinase, domain 1"/>
    <property type="match status" value="1"/>
</dbReference>
<evidence type="ECO:0000256" key="8">
    <source>
        <dbReference type="ARBA" id="ARBA00022840"/>
    </source>
</evidence>
<gene>
    <name evidence="15" type="ORF">GNLVRS02_ARAD1D48840g</name>
</gene>
<dbReference type="NCBIfam" id="TIGR02361">
    <property type="entry name" value="dak_ATP"/>
    <property type="match status" value="1"/>
</dbReference>
<keyword evidence="6" id="KW-0418">Kinase</keyword>
<dbReference type="GO" id="GO:0005524">
    <property type="term" value="F:ATP binding"/>
    <property type="evidence" value="ECO:0007669"/>
    <property type="project" value="UniProtKB-KW"/>
</dbReference>
<dbReference type="GO" id="GO:0050354">
    <property type="term" value="F:triokinase activity"/>
    <property type="evidence" value="ECO:0007669"/>
    <property type="project" value="UniProtKB-EC"/>
</dbReference>
<evidence type="ECO:0000256" key="7">
    <source>
        <dbReference type="ARBA" id="ARBA00022798"/>
    </source>
</evidence>
<dbReference type="PhylomeDB" id="A0A060TIS0"/>
<keyword evidence="4" id="KW-0808">Transferase</keyword>
<comment type="pathway">
    <text evidence="2">Polyol metabolism; glycerol fermentation; glycerone phosphate from glycerol (oxidative route): step 2/2.</text>
</comment>
<dbReference type="FunFam" id="1.25.40.340:FF:000001">
    <property type="entry name" value="Dihydroxyacetone kinase 1"/>
    <property type="match status" value="1"/>
</dbReference>
<dbReference type="PANTHER" id="PTHR28629:SF1">
    <property type="entry name" value="YALI0F01606P"/>
    <property type="match status" value="1"/>
</dbReference>
<keyword evidence="7" id="KW-0319">Glycerol metabolism</keyword>
<feature type="active site" description="Tele-hemiaminal-histidine intermediate" evidence="11">
    <location>
        <position position="224"/>
    </location>
</feature>
<dbReference type="SMART" id="SM01120">
    <property type="entry name" value="Dak2"/>
    <property type="match status" value="1"/>
</dbReference>
<dbReference type="InterPro" id="IPR036117">
    <property type="entry name" value="DhaL_dom_sf"/>
</dbReference>
<evidence type="ECO:0000256" key="1">
    <source>
        <dbReference type="ARBA" id="ARBA00003264"/>
    </source>
</evidence>
<dbReference type="InterPro" id="IPR050861">
    <property type="entry name" value="Dihydroxyacetone_Kinase"/>
</dbReference>
<evidence type="ECO:0000256" key="3">
    <source>
        <dbReference type="ARBA" id="ARBA00008757"/>
    </source>
</evidence>
<dbReference type="EMBL" id="HG937694">
    <property type="protein sequence ID" value="CDP39061.1"/>
    <property type="molecule type" value="Genomic_DNA"/>
</dbReference>
<dbReference type="Pfam" id="PF02734">
    <property type="entry name" value="Dak2"/>
    <property type="match status" value="1"/>
</dbReference>
<dbReference type="GO" id="GO:0004371">
    <property type="term" value="F:glycerone kinase activity"/>
    <property type="evidence" value="ECO:0007669"/>
    <property type="project" value="UniProtKB-EC"/>
</dbReference>
<dbReference type="SUPFAM" id="SSF82549">
    <property type="entry name" value="DAK1/DegV-like"/>
    <property type="match status" value="1"/>
</dbReference>
<dbReference type="GO" id="GO:0061610">
    <property type="term" value="P:glycerol to glycerone phosphate metabolic process"/>
    <property type="evidence" value="ECO:0007669"/>
    <property type="project" value="UniProtKB-ARBA"/>
</dbReference>
<dbReference type="UniPathway" id="UPA00617">
    <property type="reaction ID" value="UER00669"/>
</dbReference>
<organism evidence="15">
    <name type="scientific">Blastobotrys adeninivorans</name>
    <name type="common">Yeast</name>
    <name type="synonym">Arxula adeninivorans</name>
    <dbReference type="NCBI Taxonomy" id="409370"/>
    <lineage>
        <taxon>Eukaryota</taxon>
        <taxon>Fungi</taxon>
        <taxon>Dikarya</taxon>
        <taxon>Ascomycota</taxon>
        <taxon>Saccharomycotina</taxon>
        <taxon>Dipodascomycetes</taxon>
        <taxon>Dipodascales</taxon>
        <taxon>Trichomonascaceae</taxon>
        <taxon>Blastobotrys</taxon>
    </lineage>
</organism>